<dbReference type="InterPro" id="IPR018511">
    <property type="entry name" value="Hemolysin-typ_Ca-bd_CS"/>
</dbReference>
<keyword evidence="2" id="KW-0964">Secreted</keyword>
<dbReference type="Pfam" id="PF00353">
    <property type="entry name" value="HemolysinCabind"/>
    <property type="match status" value="7"/>
</dbReference>
<dbReference type="GO" id="GO:0005509">
    <property type="term" value="F:calcium ion binding"/>
    <property type="evidence" value="ECO:0007669"/>
    <property type="project" value="InterPro"/>
</dbReference>
<dbReference type="OrthoDB" id="6331147at2"/>
<feature type="domain" description="VWFD" evidence="3">
    <location>
        <begin position="985"/>
        <end position="1170"/>
    </location>
</feature>
<dbReference type="SUPFAM" id="SSF51120">
    <property type="entry name" value="beta-Roll"/>
    <property type="match status" value="4"/>
</dbReference>
<protein>
    <submittedName>
        <fullName evidence="4">Type I secretion C-terminal target domain (VC_A0849 subclass)</fullName>
    </submittedName>
</protein>
<evidence type="ECO:0000313" key="5">
    <source>
        <dbReference type="Proteomes" id="UP000183038"/>
    </source>
</evidence>
<dbReference type="InterPro" id="IPR001343">
    <property type="entry name" value="Hemolysn_Ca-bd"/>
</dbReference>
<name>A0A1H4M9W3_9FLAO</name>
<comment type="subcellular location">
    <subcellularLocation>
        <location evidence="1">Secreted</location>
    </subcellularLocation>
</comment>
<dbReference type="InterPro" id="IPR011049">
    <property type="entry name" value="Serralysin-like_metalloprot_C"/>
</dbReference>
<dbReference type="InterPro" id="IPR001846">
    <property type="entry name" value="VWF_type-D"/>
</dbReference>
<sequence>MTVYNGTNNSETINGDSDDNIIIGALGNDILIGFSGADIYHFSYGDGDDTIIEGHDTLVDKIVFSNNIIQSQITLERVSEFDVKVLIDGGVGGSILLTDQLKSNFNVVETIEFHDGSSINLKAIDYTYTGTSSGDVLYGAAPDVGSSGVDTIYGLDGDDTIYGTAFGGTFSFTAENFLYGGAGNDTIYGDRASDTIEGGEGDDTIDAQHGDDVITGGLGDDTLIGFSGEDTYYFSYGDDDDTIIEGHDSSVDKIIFSSSVIQSQVTFERISDFDVKVLIDGGIGGSILLTDQLKSNFNVVETIEFYDGSSINLKAIDYTYTGTSSSDVLYGAAPDVGSSGVDTIYGLDGDDTIYGTAFGGTFSFTAENFLYGGAGNDTIYGDRASDIIVGGEGDDDIDGGIGDDTAFYNGNYSEYNISFINGQTIVEHINGFEGTDTLTNVEKLSFLDGTVENEVFSVFDPLELDFVLDIPDGIHSGEVGIGTITIINNTGAPTKGAFMIELTSDGALFQATNGIQYSQNELLVLTDDNQNGILENGETATATFNFLNISPPHLDAPIIDVRLQDTTEEINWETIKTDFKPEFISNDAWEKIFSNLSNLTGDTIGSLTDSIAVNNQILTEAGLDTNSYEVGFILELLEAGDFGSIAQRDTDSTLGKGWSFIGDTKLEILQDGSITLNGLPDTEELFNLSSDSSGYYIVSSSLKEAVNIVGERISVDSISPSFIPEITGTYSSYGSDSILTKNLNSYELTASDGSLLKFDSNGKFISITNNDASQITTASYDTSGNLVNLQDNIGGQLNITYNSSNLVSSIIDNSGKLLEFEYNLSNSISKVTELSGDIDFTYENNGLSQVDRFDGENVSYEYDDASRVSVIETFDEIYYFAAEDYVDGVFGSVAVDNQIGEDMRVYGNAASDFANEIADRGALAGKGLGNIVLGGAITILGGNIIRLEAPNPGKRFLGTPASTVSPGSMITYSGATTLLEGFKQLLAAIFGEPHLETFDGLHYDFQGVGEFHLVDSDIFNLQARFEPFRGSEYASATSALSLEIEGLSVGVYASSGNTVLVNGALLELSLGQAISIGRGAIKALDDGTILLLNEYGNGVTIANKGDYLNAVPFIQTEYEGDVVGLLGNANENHLDDITLEDGTVLTQPLSLEELYGVYADSWRIAQEESLFVYDIGQTTESFTNKFFPAGIITLDDFSSIEIAAATQVALDAGLEEDSISFQNALYDILITGDNSFAEAAAQNVNVSDNQNSEIEIVLDGQPYGSLKFSDNGFSSYTSEDAANDQTISNFGFEFKLSGNAWRKADLDYNVTEDTILSFQYRLETEGEIHAIGVDFDDDFNNDNEVLFKLDGTQTSSIVNYDYNNGYSGDDSDYVTYNIRLGEYITGDINHLTFVNDHDAAVGDQNDAKSSFKNVRVYEKSHEYITLDETAFDEYSAGQTDYSNHELDVSRDGLSVTLEGNTWQAAHYDYTVTKNTVIEFNFSSTSEGEIHALGVDNDKFFSGGEEHFFTIGSSKSTIFNNEFRGYEVGDGTVKYTIRLGDYYDGHINYLTFINDHDTLLAEDNGTYGNSTYSNLRLFEVNHDYLLFSETNFREYASGLSEDQQKIISDDALTVTFDTDTWQHMLHDYTVTADTILEFDFRSTSEGGIHAIGVDTDVYFGAGDLQFFLSGTSNSTLFNRDLEEYDGAGADVHYVVRLGDYVTGEIDFITFINSSNGSDSTYSNLRLYDTVGDTDDNVIRGSTLHDTISGLDGDDILYGQDGFDTLIGGLGADTFVFETASAFNDVDVVSDFNVAEGDALDLSELLSGYDATQDAIADFIQITDNGTDTTVSVDADGGADAFLQIATLTGVTGLTDENLLETSGNLITV</sequence>
<dbReference type="RefSeq" id="WP_074671599.1">
    <property type="nucleotide sequence ID" value="NZ_FNTB01000001.1"/>
</dbReference>
<evidence type="ECO:0000313" key="4">
    <source>
        <dbReference type="EMBL" id="SEB79285.1"/>
    </source>
</evidence>
<proteinExistence type="predicted"/>
<dbReference type="PRINTS" id="PR00313">
    <property type="entry name" value="CABNDNGRPT"/>
</dbReference>
<dbReference type="PROSITE" id="PS51233">
    <property type="entry name" value="VWFD"/>
    <property type="match status" value="1"/>
</dbReference>
<gene>
    <name evidence="4" type="ORF">SAMN05192540_1558</name>
</gene>
<dbReference type="InterPro" id="IPR050557">
    <property type="entry name" value="RTX_toxin/Mannuronan_C5-epim"/>
</dbReference>
<dbReference type="PROSITE" id="PS00330">
    <property type="entry name" value="HEMOLYSIN_CALCIUM"/>
    <property type="match status" value="3"/>
</dbReference>
<organism evidence="4 5">
    <name type="scientific">Maribacter dokdonensis</name>
    <dbReference type="NCBI Taxonomy" id="320912"/>
    <lineage>
        <taxon>Bacteria</taxon>
        <taxon>Pseudomonadati</taxon>
        <taxon>Bacteroidota</taxon>
        <taxon>Flavobacteriia</taxon>
        <taxon>Flavobacteriales</taxon>
        <taxon>Flavobacteriaceae</taxon>
        <taxon>Maribacter</taxon>
    </lineage>
</organism>
<accession>A0A1H4M9W3</accession>
<dbReference type="PANTHER" id="PTHR38340">
    <property type="entry name" value="S-LAYER PROTEIN"/>
    <property type="match status" value="1"/>
</dbReference>
<dbReference type="PANTHER" id="PTHR38340:SF1">
    <property type="entry name" value="S-LAYER PROTEIN"/>
    <property type="match status" value="1"/>
</dbReference>
<reference evidence="4 5" key="1">
    <citation type="submission" date="2016-10" db="EMBL/GenBank/DDBJ databases">
        <authorList>
            <person name="de Groot N.N."/>
        </authorList>
    </citation>
    <scope>NUCLEOTIDE SEQUENCE [LARGE SCALE GENOMIC DNA]</scope>
    <source>
        <strain evidence="4 5">MAR_2009_71</strain>
    </source>
</reference>
<dbReference type="Gene3D" id="2.150.10.10">
    <property type="entry name" value="Serralysin-like metalloprotease, C-terminal"/>
    <property type="match status" value="4"/>
</dbReference>
<dbReference type="Proteomes" id="UP000183038">
    <property type="component" value="Unassembled WGS sequence"/>
</dbReference>
<dbReference type="Pfam" id="PF00094">
    <property type="entry name" value="VWD"/>
    <property type="match status" value="1"/>
</dbReference>
<dbReference type="SMART" id="SM00216">
    <property type="entry name" value="VWD"/>
    <property type="match status" value="1"/>
</dbReference>
<dbReference type="EMBL" id="FNTB01000001">
    <property type="protein sequence ID" value="SEB79285.1"/>
    <property type="molecule type" value="Genomic_DNA"/>
</dbReference>
<evidence type="ECO:0000259" key="3">
    <source>
        <dbReference type="PROSITE" id="PS51233"/>
    </source>
</evidence>
<evidence type="ECO:0000256" key="2">
    <source>
        <dbReference type="ARBA" id="ARBA00022525"/>
    </source>
</evidence>
<dbReference type="InterPro" id="IPR019960">
    <property type="entry name" value="T1SS_VCA0849"/>
</dbReference>
<evidence type="ECO:0000256" key="1">
    <source>
        <dbReference type="ARBA" id="ARBA00004613"/>
    </source>
</evidence>
<dbReference type="NCBIfam" id="TIGR03661">
    <property type="entry name" value="T1SS_VCA0849"/>
    <property type="match status" value="1"/>
</dbReference>
<dbReference type="GO" id="GO:0005576">
    <property type="term" value="C:extracellular region"/>
    <property type="evidence" value="ECO:0007669"/>
    <property type="project" value="UniProtKB-SubCell"/>
</dbReference>